<evidence type="ECO:0000256" key="1">
    <source>
        <dbReference type="SAM" id="MobiDB-lite"/>
    </source>
</evidence>
<proteinExistence type="predicted"/>
<sequence>MHDSKSDGILTGFGLNCDSPEASSSVVSQPISPQWPVHHQSTSTAPQHPHLYASPCPGFSVNLRVPLTFLFVLSQAWL</sequence>
<protein>
    <submittedName>
        <fullName evidence="2">Uncharacterized protein</fullName>
    </submittedName>
</protein>
<reference evidence="2" key="1">
    <citation type="submission" date="2014-09" db="EMBL/GenBank/DDBJ databases">
        <authorList>
            <person name="Magalhaes I.L.F."/>
            <person name="Oliveira U."/>
            <person name="Santos F.R."/>
            <person name="Vidigal T.H.D.A."/>
            <person name="Brescovit A.D."/>
            <person name="Santos A.J."/>
        </authorList>
    </citation>
    <scope>NUCLEOTIDE SEQUENCE</scope>
    <source>
        <tissue evidence="2">Shoot tissue taken approximately 20 cm above the soil surface</tissue>
    </source>
</reference>
<dbReference type="AlphaFoldDB" id="A0A0A9DBY2"/>
<dbReference type="EMBL" id="GBRH01211816">
    <property type="protein sequence ID" value="JAD86079.1"/>
    <property type="molecule type" value="Transcribed_RNA"/>
</dbReference>
<feature type="compositionally biased region" description="Low complexity" evidence="1">
    <location>
        <begin position="24"/>
        <end position="37"/>
    </location>
</feature>
<reference evidence="2" key="2">
    <citation type="journal article" date="2015" name="Data Brief">
        <title>Shoot transcriptome of the giant reed, Arundo donax.</title>
        <authorList>
            <person name="Barrero R.A."/>
            <person name="Guerrero F.D."/>
            <person name="Moolhuijzen P."/>
            <person name="Goolsby J.A."/>
            <person name="Tidwell J."/>
            <person name="Bellgard S.E."/>
            <person name="Bellgard M.I."/>
        </authorList>
    </citation>
    <scope>NUCLEOTIDE SEQUENCE</scope>
    <source>
        <tissue evidence="2">Shoot tissue taken approximately 20 cm above the soil surface</tissue>
    </source>
</reference>
<name>A0A0A9DBY2_ARUDO</name>
<organism evidence="2">
    <name type="scientific">Arundo donax</name>
    <name type="common">Giant reed</name>
    <name type="synonym">Donax arundinaceus</name>
    <dbReference type="NCBI Taxonomy" id="35708"/>
    <lineage>
        <taxon>Eukaryota</taxon>
        <taxon>Viridiplantae</taxon>
        <taxon>Streptophyta</taxon>
        <taxon>Embryophyta</taxon>
        <taxon>Tracheophyta</taxon>
        <taxon>Spermatophyta</taxon>
        <taxon>Magnoliopsida</taxon>
        <taxon>Liliopsida</taxon>
        <taxon>Poales</taxon>
        <taxon>Poaceae</taxon>
        <taxon>PACMAD clade</taxon>
        <taxon>Arundinoideae</taxon>
        <taxon>Arundineae</taxon>
        <taxon>Arundo</taxon>
    </lineage>
</organism>
<evidence type="ECO:0000313" key="2">
    <source>
        <dbReference type="EMBL" id="JAD86079.1"/>
    </source>
</evidence>
<feature type="region of interest" description="Disordered" evidence="1">
    <location>
        <begin position="24"/>
        <end position="47"/>
    </location>
</feature>
<accession>A0A0A9DBY2</accession>